<dbReference type="Proteomes" id="UP000500895">
    <property type="component" value="Chromosome"/>
</dbReference>
<dbReference type="SUPFAM" id="SSF47789">
    <property type="entry name" value="C-terminal domain of RNA polymerase alpha subunit"/>
    <property type="match status" value="1"/>
</dbReference>
<reference evidence="3 4" key="1">
    <citation type="journal article" date="2020" name="Int. J. Syst. Evol. Microbiol.">
        <title>Description and complete genome sequences of Bradyrhizobium symbiodeficiens sp. nov., a non-symbiotic bacterium associated with legumes native to Canada.</title>
        <authorList>
            <person name="Bromfield E.S.P."/>
            <person name="Cloutier S."/>
            <person name="Nguyen H.D.T."/>
        </authorList>
    </citation>
    <scope>NUCLEOTIDE SEQUENCE [LARGE SCALE GENOMIC DNA]</scope>
    <source>
        <strain evidence="3 4">101S1MB</strain>
    </source>
</reference>
<dbReference type="GO" id="GO:0006351">
    <property type="term" value="P:DNA-templated transcription"/>
    <property type="evidence" value="ECO:0007669"/>
    <property type="project" value="InterPro"/>
</dbReference>
<dbReference type="InterPro" id="IPR025745">
    <property type="entry name" value="Mrr-like_N_dom"/>
</dbReference>
<evidence type="ECO:0000313" key="3">
    <source>
        <dbReference type="EMBL" id="QIP05876.1"/>
    </source>
</evidence>
<dbReference type="GO" id="GO:0003899">
    <property type="term" value="F:DNA-directed RNA polymerase activity"/>
    <property type="evidence" value="ECO:0007669"/>
    <property type="project" value="InterPro"/>
</dbReference>
<dbReference type="GO" id="GO:0000428">
    <property type="term" value="C:DNA-directed RNA polymerase complex"/>
    <property type="evidence" value="ECO:0007669"/>
    <property type="project" value="UniProtKB-KW"/>
</dbReference>
<feature type="domain" description="RNA polymerase alpha subunit C-terminal" evidence="1">
    <location>
        <begin position="198"/>
        <end position="252"/>
    </location>
</feature>
<feature type="domain" description="Restriction system protein Mrr-like N-terminal" evidence="2">
    <location>
        <begin position="65"/>
        <end position="148"/>
    </location>
</feature>
<dbReference type="GO" id="GO:0003677">
    <property type="term" value="F:DNA binding"/>
    <property type="evidence" value="ECO:0007669"/>
    <property type="project" value="InterPro"/>
</dbReference>
<proteinExistence type="predicted"/>
<dbReference type="Pfam" id="PF14338">
    <property type="entry name" value="Mrr_N"/>
    <property type="match status" value="1"/>
</dbReference>
<dbReference type="InterPro" id="IPR011260">
    <property type="entry name" value="RNAP_asu_C"/>
</dbReference>
<evidence type="ECO:0000313" key="4">
    <source>
        <dbReference type="Proteomes" id="UP000500895"/>
    </source>
</evidence>
<sequence length="276" mass="30741">MVPVIRISDETYARMKKHAQPFEDTPDSIIAKALSALETISGDVQSPARNAPAARSDLPKLPQKEFRVPLLMTLLKFGGRANAKDVRPLLGAIVAPRLADGDHESVSTGDPRWWNATCWERNELVKEGLLRSDSERGVWELSEAGKKLPASLHRREYGDDDRLIAHGTLHEMAERYWRRPLDARPFVMVGDTIFDPILLRRCDELELSVRSSSSLKNAGIIYIGELVQRSEEEMLRTPIFGRKGLSEITNELGRFGLKIGFDLPGGAVAGANFSNI</sequence>
<dbReference type="AlphaFoldDB" id="A0A6G9A0M8"/>
<dbReference type="RefSeq" id="WP_166467117.1">
    <property type="nucleotide sequence ID" value="NZ_CP050066.2"/>
</dbReference>
<gene>
    <name evidence="3" type="ORF">HAV00_06305</name>
</gene>
<protein>
    <submittedName>
        <fullName evidence="3">DNA-directed RNA polymerase subunit alpha C-terminal domain-containing protein</fullName>
    </submittedName>
</protein>
<evidence type="ECO:0000259" key="1">
    <source>
        <dbReference type="Pfam" id="PF03118"/>
    </source>
</evidence>
<accession>A0A6G9A0M8</accession>
<keyword evidence="3" id="KW-0804">Transcription</keyword>
<evidence type="ECO:0000259" key="2">
    <source>
        <dbReference type="Pfam" id="PF14338"/>
    </source>
</evidence>
<organism evidence="3 4">
    <name type="scientific">Bradyrhizobium symbiodeficiens</name>
    <dbReference type="NCBI Taxonomy" id="1404367"/>
    <lineage>
        <taxon>Bacteria</taxon>
        <taxon>Pseudomonadati</taxon>
        <taxon>Pseudomonadota</taxon>
        <taxon>Alphaproteobacteria</taxon>
        <taxon>Hyphomicrobiales</taxon>
        <taxon>Nitrobacteraceae</taxon>
        <taxon>Bradyrhizobium</taxon>
    </lineage>
</organism>
<dbReference type="Pfam" id="PF03118">
    <property type="entry name" value="RNA_pol_A_CTD"/>
    <property type="match status" value="1"/>
</dbReference>
<name>A0A6G9A0M8_9BRAD</name>
<dbReference type="EMBL" id="CP050066">
    <property type="protein sequence ID" value="QIP05876.1"/>
    <property type="molecule type" value="Genomic_DNA"/>
</dbReference>
<dbReference type="Gene3D" id="1.10.150.20">
    <property type="entry name" value="5' to 3' exonuclease, C-terminal subdomain"/>
    <property type="match status" value="1"/>
</dbReference>
<keyword evidence="3" id="KW-0240">DNA-directed RNA polymerase</keyword>